<dbReference type="InterPro" id="IPR015797">
    <property type="entry name" value="NUDIX_hydrolase-like_dom_sf"/>
</dbReference>
<dbReference type="PANTHER" id="PTHR43736:SF1">
    <property type="entry name" value="DIHYDRONEOPTERIN TRIPHOSPHATE DIPHOSPHATASE"/>
    <property type="match status" value="1"/>
</dbReference>
<accession>A0ABV3ZQV1</accession>
<dbReference type="RefSeq" id="WP_369337147.1">
    <property type="nucleotide sequence ID" value="NZ_JBFYGN010000003.1"/>
</dbReference>
<organism evidence="2 3">
    <name type="scientific">Comamonas guangdongensis</name>
    <dbReference type="NCBI Taxonomy" id="510515"/>
    <lineage>
        <taxon>Bacteria</taxon>
        <taxon>Pseudomonadati</taxon>
        <taxon>Pseudomonadota</taxon>
        <taxon>Betaproteobacteria</taxon>
        <taxon>Burkholderiales</taxon>
        <taxon>Comamonadaceae</taxon>
        <taxon>Comamonas</taxon>
    </lineage>
</organism>
<gene>
    <name evidence="2" type="primary">nudB</name>
    <name evidence="2" type="ORF">AB6724_03655</name>
</gene>
<dbReference type="PRINTS" id="PR01404">
    <property type="entry name" value="NPPPHYDRLASE"/>
</dbReference>
<dbReference type="EMBL" id="JBFYGN010000003">
    <property type="protein sequence ID" value="MEX8191932.1"/>
    <property type="molecule type" value="Genomic_DNA"/>
</dbReference>
<name>A0ABV3ZQV1_9BURK</name>
<evidence type="ECO:0000313" key="2">
    <source>
        <dbReference type="EMBL" id="MEX8191932.1"/>
    </source>
</evidence>
<dbReference type="SUPFAM" id="SSF55811">
    <property type="entry name" value="Nudix"/>
    <property type="match status" value="1"/>
</dbReference>
<dbReference type="PROSITE" id="PS51462">
    <property type="entry name" value="NUDIX"/>
    <property type="match status" value="1"/>
</dbReference>
<dbReference type="Pfam" id="PF00293">
    <property type="entry name" value="NUDIX"/>
    <property type="match status" value="1"/>
</dbReference>
<proteinExistence type="predicted"/>
<dbReference type="InterPro" id="IPR003564">
    <property type="entry name" value="DHNTPase"/>
</dbReference>
<protein>
    <submittedName>
        <fullName evidence="2">Dihydroneopterin triphosphate diphosphatase</fullName>
        <ecNumber evidence="2">3.6.1.67</ecNumber>
    </submittedName>
</protein>
<keyword evidence="3" id="KW-1185">Reference proteome</keyword>
<evidence type="ECO:0000313" key="3">
    <source>
        <dbReference type="Proteomes" id="UP001561046"/>
    </source>
</evidence>
<dbReference type="GO" id="GO:0019177">
    <property type="term" value="F:dihydroneopterin triphosphate pyrophosphohydrolase activity"/>
    <property type="evidence" value="ECO:0007669"/>
    <property type="project" value="UniProtKB-EC"/>
</dbReference>
<evidence type="ECO:0000259" key="1">
    <source>
        <dbReference type="PROSITE" id="PS51462"/>
    </source>
</evidence>
<dbReference type="InterPro" id="IPR000086">
    <property type="entry name" value="NUDIX_hydrolase_dom"/>
</dbReference>
<comment type="caution">
    <text evidence="2">The sequence shown here is derived from an EMBL/GenBank/DDBJ whole genome shotgun (WGS) entry which is preliminary data.</text>
</comment>
<feature type="domain" description="Nudix hydrolase" evidence="1">
    <location>
        <begin position="10"/>
        <end position="155"/>
    </location>
</feature>
<dbReference type="PANTHER" id="PTHR43736">
    <property type="entry name" value="ADP-RIBOSE PYROPHOSPHATASE"/>
    <property type="match status" value="1"/>
</dbReference>
<reference evidence="2 3" key="1">
    <citation type="journal article" date="2013" name="Int. J. Syst. Evol. Microbiol.">
        <title>Comamonas guangdongensis sp. nov., isolated from subterranean forest sediment, and emended description of the genus Comamonas.</title>
        <authorList>
            <person name="Zhang J."/>
            <person name="Wang Y."/>
            <person name="Zhou S."/>
            <person name="Wu C."/>
            <person name="He J."/>
            <person name="Li F."/>
        </authorList>
    </citation>
    <scope>NUCLEOTIDE SEQUENCE [LARGE SCALE GENOMIC DNA]</scope>
    <source>
        <strain evidence="2 3">CCTCC AB2011133</strain>
    </source>
</reference>
<dbReference type="NCBIfam" id="NF006961">
    <property type="entry name" value="PRK09438.1"/>
    <property type="match status" value="1"/>
</dbReference>
<dbReference type="Gene3D" id="3.90.79.10">
    <property type="entry name" value="Nucleoside Triphosphate Pyrophosphohydrolase"/>
    <property type="match status" value="1"/>
</dbReference>
<dbReference type="CDD" id="cd04664">
    <property type="entry name" value="NUDIX_DHNTPase_like"/>
    <property type="match status" value="1"/>
</dbReference>
<sequence>MSPVQPPPVKIPESVLVVIYRGDGKVLLLRRTAPAPEGGAFWQSVTGSKDSPGEEWREAAVREVGEETGIDALAQGCSLLDWNLENVYTIYPEWQHRYAPGVWHNRERVFGLRVPADTQVHLNPGEHTAHDWHDWRDAAQRCFSFSNAEAILLLPRFDPELARLARA</sequence>
<dbReference type="Proteomes" id="UP001561046">
    <property type="component" value="Unassembled WGS sequence"/>
</dbReference>
<keyword evidence="2" id="KW-0378">Hydrolase</keyword>
<dbReference type="EC" id="3.6.1.67" evidence="2"/>